<dbReference type="EMBL" id="HBUE01200123">
    <property type="protein sequence ID" value="CAG6529387.1"/>
    <property type="molecule type" value="Transcribed_RNA"/>
</dbReference>
<accession>A0A8D8K004</accession>
<proteinExistence type="predicted"/>
<organism evidence="1">
    <name type="scientific">Culex pipiens</name>
    <name type="common">House mosquito</name>
    <dbReference type="NCBI Taxonomy" id="7175"/>
    <lineage>
        <taxon>Eukaryota</taxon>
        <taxon>Metazoa</taxon>
        <taxon>Ecdysozoa</taxon>
        <taxon>Arthropoda</taxon>
        <taxon>Hexapoda</taxon>
        <taxon>Insecta</taxon>
        <taxon>Pterygota</taxon>
        <taxon>Neoptera</taxon>
        <taxon>Endopterygota</taxon>
        <taxon>Diptera</taxon>
        <taxon>Nematocera</taxon>
        <taxon>Culicoidea</taxon>
        <taxon>Culicidae</taxon>
        <taxon>Culicinae</taxon>
        <taxon>Culicini</taxon>
        <taxon>Culex</taxon>
        <taxon>Culex</taxon>
    </lineage>
</organism>
<reference evidence="1" key="1">
    <citation type="submission" date="2021-05" db="EMBL/GenBank/DDBJ databases">
        <authorList>
            <person name="Alioto T."/>
            <person name="Alioto T."/>
            <person name="Gomez Garrido J."/>
        </authorList>
    </citation>
    <scope>NUCLEOTIDE SEQUENCE</scope>
</reference>
<name>A0A8D8K004_CULPI</name>
<dbReference type="EMBL" id="HBUE01306280">
    <property type="protein sequence ID" value="CAG6581173.1"/>
    <property type="molecule type" value="Transcribed_RNA"/>
</dbReference>
<dbReference type="AlphaFoldDB" id="A0A8D8K004"/>
<dbReference type="EMBL" id="HBUE01306284">
    <property type="protein sequence ID" value="CAG6581175.1"/>
    <property type="molecule type" value="Transcribed_RNA"/>
</dbReference>
<protein>
    <submittedName>
        <fullName evidence="1">(northern house mosquito) hypothetical protein</fullName>
    </submittedName>
</protein>
<dbReference type="EMBL" id="HBUE01200127">
    <property type="protein sequence ID" value="CAG6529389.1"/>
    <property type="molecule type" value="Transcribed_RNA"/>
</dbReference>
<sequence length="117" mass="14049">MRQVQLRFRRFFEKSNFPRLHGMFSTKVTDQISHDEGGLLNVLARRPRSYSTMNSFLVSYDTLLGELGEGKRVFSPFWLFLERARSRNLHRSALLNNHRLQHYVLDTWIWRGYGIRF</sequence>
<evidence type="ECO:0000313" key="1">
    <source>
        <dbReference type="EMBL" id="CAG6581173.1"/>
    </source>
</evidence>